<dbReference type="Gene3D" id="1.10.287.1080">
    <property type="entry name" value="MazG-like"/>
    <property type="match status" value="1"/>
</dbReference>
<evidence type="ECO:0008006" key="2">
    <source>
        <dbReference type="Google" id="ProtNLM"/>
    </source>
</evidence>
<accession>A0A0F9KIC5</accession>
<dbReference type="AlphaFoldDB" id="A0A0F9KIC5"/>
<sequence length="112" mass="12929">MSNMGDLQRQVHETAKKKGWWDESMPRDFGMLIALMHSELSEALEAWREGSGPLIYPDDSVPKPEGWGIELADCVIRIMDACEFHNVPLDELIQIKMRYNETRPYRHGGKRA</sequence>
<comment type="caution">
    <text evidence="1">The sequence shown here is derived from an EMBL/GenBank/DDBJ whole genome shotgun (WGS) entry which is preliminary data.</text>
</comment>
<reference evidence="1" key="1">
    <citation type="journal article" date="2015" name="Nature">
        <title>Complex archaea that bridge the gap between prokaryotes and eukaryotes.</title>
        <authorList>
            <person name="Spang A."/>
            <person name="Saw J.H."/>
            <person name="Jorgensen S.L."/>
            <person name="Zaremba-Niedzwiedzka K."/>
            <person name="Martijn J."/>
            <person name="Lind A.E."/>
            <person name="van Eijk R."/>
            <person name="Schleper C."/>
            <person name="Guy L."/>
            <person name="Ettema T.J."/>
        </authorList>
    </citation>
    <scope>NUCLEOTIDE SEQUENCE</scope>
</reference>
<evidence type="ECO:0000313" key="1">
    <source>
        <dbReference type="EMBL" id="KKM74501.1"/>
    </source>
</evidence>
<organism evidence="1">
    <name type="scientific">marine sediment metagenome</name>
    <dbReference type="NCBI Taxonomy" id="412755"/>
    <lineage>
        <taxon>unclassified sequences</taxon>
        <taxon>metagenomes</taxon>
        <taxon>ecological metagenomes</taxon>
    </lineage>
</organism>
<gene>
    <name evidence="1" type="ORF">LCGC14_1399610</name>
</gene>
<dbReference type="SUPFAM" id="SSF101386">
    <property type="entry name" value="all-alpha NTP pyrophosphatases"/>
    <property type="match status" value="1"/>
</dbReference>
<proteinExistence type="predicted"/>
<protein>
    <recommendedName>
        <fullName evidence="2">NTP pyrophosphohydrolase MazG putative catalytic core domain-containing protein</fullName>
    </recommendedName>
</protein>
<dbReference type="EMBL" id="LAZR01009130">
    <property type="protein sequence ID" value="KKM74501.1"/>
    <property type="molecule type" value="Genomic_DNA"/>
</dbReference>
<dbReference type="CDD" id="cd11542">
    <property type="entry name" value="NTP-PPase_u5"/>
    <property type="match status" value="1"/>
</dbReference>
<name>A0A0F9KIC5_9ZZZZ</name>